<protein>
    <submittedName>
        <fullName evidence="2">Uncharacterized protein</fullName>
    </submittedName>
</protein>
<feature type="transmembrane region" description="Helical" evidence="1">
    <location>
        <begin position="21"/>
        <end position="41"/>
    </location>
</feature>
<dbReference type="AlphaFoldDB" id="A0A2P2QJT4"/>
<dbReference type="EMBL" id="GGEC01086749">
    <property type="protein sequence ID" value="MBX67233.1"/>
    <property type="molecule type" value="Transcribed_RNA"/>
</dbReference>
<keyword evidence="1" id="KW-0472">Membrane</keyword>
<evidence type="ECO:0000313" key="2">
    <source>
        <dbReference type="EMBL" id="MBX67233.1"/>
    </source>
</evidence>
<proteinExistence type="predicted"/>
<sequence length="44" mass="5279">MYVFWFCGDVRKRERLSFINASIWCLSLLLSSIHQICTFVLRII</sequence>
<accession>A0A2P2QJT4</accession>
<reference evidence="2" key="1">
    <citation type="submission" date="2018-02" db="EMBL/GenBank/DDBJ databases">
        <title>Rhizophora mucronata_Transcriptome.</title>
        <authorList>
            <person name="Meera S.P."/>
            <person name="Sreeshan A."/>
            <person name="Augustine A."/>
        </authorList>
    </citation>
    <scope>NUCLEOTIDE SEQUENCE</scope>
    <source>
        <tissue evidence="2">Leaf</tissue>
    </source>
</reference>
<keyword evidence="1" id="KW-0812">Transmembrane</keyword>
<name>A0A2P2QJT4_RHIMU</name>
<evidence type="ECO:0000256" key="1">
    <source>
        <dbReference type="SAM" id="Phobius"/>
    </source>
</evidence>
<keyword evidence="1" id="KW-1133">Transmembrane helix</keyword>
<organism evidence="2">
    <name type="scientific">Rhizophora mucronata</name>
    <name type="common">Asiatic mangrove</name>
    <dbReference type="NCBI Taxonomy" id="61149"/>
    <lineage>
        <taxon>Eukaryota</taxon>
        <taxon>Viridiplantae</taxon>
        <taxon>Streptophyta</taxon>
        <taxon>Embryophyta</taxon>
        <taxon>Tracheophyta</taxon>
        <taxon>Spermatophyta</taxon>
        <taxon>Magnoliopsida</taxon>
        <taxon>eudicotyledons</taxon>
        <taxon>Gunneridae</taxon>
        <taxon>Pentapetalae</taxon>
        <taxon>rosids</taxon>
        <taxon>fabids</taxon>
        <taxon>Malpighiales</taxon>
        <taxon>Rhizophoraceae</taxon>
        <taxon>Rhizophora</taxon>
    </lineage>
</organism>